<dbReference type="RefSeq" id="WP_307286301.1">
    <property type="nucleotide sequence ID" value="NZ_JAUSVX010000032.1"/>
</dbReference>
<keyword evidence="1" id="KW-0472">Membrane</keyword>
<comment type="caution">
    <text evidence="2">The sequence shown here is derived from an EMBL/GenBank/DDBJ whole genome shotgun (WGS) entry which is preliminary data.</text>
</comment>
<evidence type="ECO:0008006" key="4">
    <source>
        <dbReference type="Google" id="ProtNLM"/>
    </source>
</evidence>
<sequence>MNQALDQQKATPRAGMQEARQGAMPATLPQAASPAPAAARGMSAGAARRLEYAIIGLGLLALALIFQPFALGLFSVGCGLVVLAGLVNNLLPLARPGVPVRTVVKVALIVAVIFVIVTALSIGSAWLYGVYVEAQRAAQG</sequence>
<name>A0ABU0JLW2_9HYPH</name>
<keyword evidence="1" id="KW-1133">Transmembrane helix</keyword>
<dbReference type="Proteomes" id="UP001242480">
    <property type="component" value="Unassembled WGS sequence"/>
</dbReference>
<dbReference type="EMBL" id="JAUSVX010000032">
    <property type="protein sequence ID" value="MDQ0475286.1"/>
    <property type="molecule type" value="Genomic_DNA"/>
</dbReference>
<evidence type="ECO:0000313" key="3">
    <source>
        <dbReference type="Proteomes" id="UP001242480"/>
    </source>
</evidence>
<gene>
    <name evidence="2" type="ORF">QO011_008328</name>
</gene>
<evidence type="ECO:0000256" key="1">
    <source>
        <dbReference type="SAM" id="Phobius"/>
    </source>
</evidence>
<feature type="transmembrane region" description="Helical" evidence="1">
    <location>
        <begin position="103"/>
        <end position="128"/>
    </location>
</feature>
<feature type="transmembrane region" description="Helical" evidence="1">
    <location>
        <begin position="72"/>
        <end position="91"/>
    </location>
</feature>
<proteinExistence type="predicted"/>
<reference evidence="2 3" key="1">
    <citation type="submission" date="2023-07" db="EMBL/GenBank/DDBJ databases">
        <title>Genomic Encyclopedia of Type Strains, Phase IV (KMG-IV): sequencing the most valuable type-strain genomes for metagenomic binning, comparative biology and taxonomic classification.</title>
        <authorList>
            <person name="Goeker M."/>
        </authorList>
    </citation>
    <scope>NUCLEOTIDE SEQUENCE [LARGE SCALE GENOMIC DNA]</scope>
    <source>
        <strain evidence="2 3">DSM 19619</strain>
    </source>
</reference>
<protein>
    <recommendedName>
        <fullName evidence="4">AI-2E family transporter</fullName>
    </recommendedName>
</protein>
<accession>A0ABU0JLW2</accession>
<keyword evidence="1" id="KW-0812">Transmembrane</keyword>
<organism evidence="2 3">
    <name type="scientific">Labrys wisconsinensis</name>
    <dbReference type="NCBI Taxonomy" id="425677"/>
    <lineage>
        <taxon>Bacteria</taxon>
        <taxon>Pseudomonadati</taxon>
        <taxon>Pseudomonadota</taxon>
        <taxon>Alphaproteobacteria</taxon>
        <taxon>Hyphomicrobiales</taxon>
        <taxon>Xanthobacteraceae</taxon>
        <taxon>Labrys</taxon>
    </lineage>
</organism>
<keyword evidence="3" id="KW-1185">Reference proteome</keyword>
<feature type="transmembrane region" description="Helical" evidence="1">
    <location>
        <begin position="50"/>
        <end position="66"/>
    </location>
</feature>
<evidence type="ECO:0000313" key="2">
    <source>
        <dbReference type="EMBL" id="MDQ0475286.1"/>
    </source>
</evidence>